<dbReference type="InterPro" id="IPR002048">
    <property type="entry name" value="EF_hand_dom"/>
</dbReference>
<dbReference type="PROSITE" id="PS00018">
    <property type="entry name" value="EF_HAND_1"/>
    <property type="match status" value="3"/>
</dbReference>
<dbReference type="Proteomes" id="UP000444721">
    <property type="component" value="Unassembled WGS sequence"/>
</dbReference>
<evidence type="ECO:0000313" key="5">
    <source>
        <dbReference type="EMBL" id="KAF0975438.1"/>
    </source>
</evidence>
<dbReference type="VEuPathDB" id="AmoebaDB:NF0014670"/>
<dbReference type="GO" id="GO:0043226">
    <property type="term" value="C:organelle"/>
    <property type="evidence" value="ECO:0007669"/>
    <property type="project" value="UniProtKB-ARBA"/>
</dbReference>
<dbReference type="Gene3D" id="1.10.238.10">
    <property type="entry name" value="EF-hand"/>
    <property type="match status" value="2"/>
</dbReference>
<feature type="domain" description="EF-hand" evidence="4">
    <location>
        <begin position="219"/>
        <end position="254"/>
    </location>
</feature>
<feature type="region of interest" description="Disordered" evidence="3">
    <location>
        <begin position="104"/>
        <end position="209"/>
    </location>
</feature>
<feature type="domain" description="EF-hand" evidence="4">
    <location>
        <begin position="23"/>
        <end position="58"/>
    </location>
</feature>
<dbReference type="GeneID" id="68112650"/>
<reference evidence="5 6" key="1">
    <citation type="journal article" date="2019" name="Sci. Rep.">
        <title>Nanopore sequencing improves the draft genome of the human pathogenic amoeba Naegleria fowleri.</title>
        <authorList>
            <person name="Liechti N."/>
            <person name="Schurch N."/>
            <person name="Bruggmann R."/>
            <person name="Wittwer M."/>
        </authorList>
    </citation>
    <scope>NUCLEOTIDE SEQUENCE [LARGE SCALE GENOMIC DNA]</scope>
    <source>
        <strain evidence="5 6">ATCC 30894</strain>
    </source>
</reference>
<dbReference type="FunFam" id="1.10.238.10:FF:000178">
    <property type="entry name" value="Calmodulin-2 A"/>
    <property type="match status" value="1"/>
</dbReference>
<comment type="caution">
    <text evidence="5">The sequence shown here is derived from an EMBL/GenBank/DDBJ whole genome shotgun (WGS) entry which is preliminary data.</text>
</comment>
<dbReference type="RefSeq" id="XP_044560151.1">
    <property type="nucleotide sequence ID" value="XM_044708956.1"/>
</dbReference>
<dbReference type="PROSITE" id="PS50222">
    <property type="entry name" value="EF_HAND_2"/>
    <property type="match status" value="3"/>
</dbReference>
<feature type="compositionally biased region" description="Low complexity" evidence="3">
    <location>
        <begin position="128"/>
        <end position="138"/>
    </location>
</feature>
<feature type="domain" description="EF-hand" evidence="4">
    <location>
        <begin position="257"/>
        <end position="289"/>
    </location>
</feature>
<keyword evidence="6" id="KW-1185">Reference proteome</keyword>
<accession>A0A6A5BMR5</accession>
<dbReference type="VEuPathDB" id="AmoebaDB:NfTy_066170"/>
<sequence>MRTLSPLSSPSRAMSLTSKVTGEEKILFQQTFQLFDKDGDGFIGRDELYHTLTSLGHSVTLSDMDIIMTEIQTAKKGVISFEEFCSLMKTPSMETGIALPTRRKSIAITDNPPKRNSLAVHDNYGTTPRSRSPSPISPSKRRHSTGYETAEKQQLPQITKKPPTQTGFSLRKLFGGSRAKSPLPGSSAALEMNKQESSSKSTLPKCASSTPSTWVDQAASIEDMREVFATFDINKDGFLSVNEFRLVSSKLGIGVVMDHEEIRQLFNLVDSDKDGLISFDEFLKLFNLS</sequence>
<evidence type="ECO:0000313" key="6">
    <source>
        <dbReference type="Proteomes" id="UP000444721"/>
    </source>
</evidence>
<dbReference type="InterPro" id="IPR018247">
    <property type="entry name" value="EF_Hand_1_Ca_BS"/>
</dbReference>
<keyword evidence="2" id="KW-0106">Calcium</keyword>
<feature type="compositionally biased region" description="Polar residues" evidence="3">
    <location>
        <begin position="195"/>
        <end position="209"/>
    </location>
</feature>
<dbReference type="VEuPathDB" id="AmoebaDB:FDP41_005432"/>
<keyword evidence="1" id="KW-0677">Repeat</keyword>
<evidence type="ECO:0000256" key="2">
    <source>
        <dbReference type="ARBA" id="ARBA00022837"/>
    </source>
</evidence>
<organism evidence="5 6">
    <name type="scientific">Naegleria fowleri</name>
    <name type="common">Brain eating amoeba</name>
    <dbReference type="NCBI Taxonomy" id="5763"/>
    <lineage>
        <taxon>Eukaryota</taxon>
        <taxon>Discoba</taxon>
        <taxon>Heterolobosea</taxon>
        <taxon>Tetramitia</taxon>
        <taxon>Eutetramitia</taxon>
        <taxon>Vahlkampfiidae</taxon>
        <taxon>Naegleria</taxon>
    </lineage>
</organism>
<dbReference type="Pfam" id="PF13499">
    <property type="entry name" value="EF-hand_7"/>
    <property type="match status" value="2"/>
</dbReference>
<proteinExistence type="predicted"/>
<dbReference type="EMBL" id="VFQX01000044">
    <property type="protein sequence ID" value="KAF0975438.1"/>
    <property type="molecule type" value="Genomic_DNA"/>
</dbReference>
<name>A0A6A5BMR5_NAEFO</name>
<dbReference type="OrthoDB" id="293868at2759"/>
<dbReference type="AlphaFoldDB" id="A0A6A5BMR5"/>
<evidence type="ECO:0000256" key="3">
    <source>
        <dbReference type="SAM" id="MobiDB-lite"/>
    </source>
</evidence>
<feature type="compositionally biased region" description="Polar residues" evidence="3">
    <location>
        <begin position="152"/>
        <end position="168"/>
    </location>
</feature>
<protein>
    <recommendedName>
        <fullName evidence="4">EF-hand domain-containing protein</fullName>
    </recommendedName>
</protein>
<dbReference type="InterPro" id="IPR011992">
    <property type="entry name" value="EF-hand-dom_pair"/>
</dbReference>
<evidence type="ECO:0000259" key="4">
    <source>
        <dbReference type="PROSITE" id="PS50222"/>
    </source>
</evidence>
<dbReference type="PANTHER" id="PTHR23050">
    <property type="entry name" value="CALCIUM BINDING PROTEIN"/>
    <property type="match status" value="1"/>
</dbReference>
<dbReference type="GO" id="GO:0005509">
    <property type="term" value="F:calcium ion binding"/>
    <property type="evidence" value="ECO:0007669"/>
    <property type="project" value="InterPro"/>
</dbReference>
<dbReference type="CDD" id="cd00051">
    <property type="entry name" value="EFh"/>
    <property type="match status" value="2"/>
</dbReference>
<evidence type="ECO:0000256" key="1">
    <source>
        <dbReference type="ARBA" id="ARBA00022737"/>
    </source>
</evidence>
<dbReference type="SMART" id="SM00054">
    <property type="entry name" value="EFh"/>
    <property type="match status" value="4"/>
</dbReference>
<dbReference type="SUPFAM" id="SSF47473">
    <property type="entry name" value="EF-hand"/>
    <property type="match status" value="1"/>
</dbReference>
<dbReference type="InterPro" id="IPR050145">
    <property type="entry name" value="Centrin_CML-like"/>
</dbReference>
<gene>
    <name evidence="5" type="ORF">FDP41_005432</name>
</gene>